<keyword evidence="2" id="KW-0282">Flagellum</keyword>
<dbReference type="AlphaFoldDB" id="A0A975DBB5"/>
<dbReference type="RefSeq" id="WP_208831853.1">
    <property type="nucleotide sequence ID" value="NZ_CP072110.1"/>
</dbReference>
<feature type="compositionally biased region" description="Polar residues" evidence="1">
    <location>
        <begin position="1"/>
        <end position="19"/>
    </location>
</feature>
<dbReference type="InterPro" id="IPR005186">
    <property type="entry name" value="FlaG"/>
</dbReference>
<gene>
    <name evidence="2" type="ORF">J1N51_13975</name>
</gene>
<proteinExistence type="predicted"/>
<keyword evidence="3" id="KW-1185">Reference proteome</keyword>
<dbReference type="EMBL" id="CP072110">
    <property type="protein sequence ID" value="QTH63798.1"/>
    <property type="molecule type" value="Genomic_DNA"/>
</dbReference>
<dbReference type="Gene3D" id="3.30.160.170">
    <property type="entry name" value="FlaG-like"/>
    <property type="match status" value="1"/>
</dbReference>
<evidence type="ECO:0000313" key="3">
    <source>
        <dbReference type="Proteomes" id="UP000682739"/>
    </source>
</evidence>
<reference evidence="2" key="1">
    <citation type="submission" date="2021-03" db="EMBL/GenBank/DDBJ databases">
        <title>Description of Psychrosphaera ytuae sp. nov. isolated from deep sea sediment of South China Sea.</title>
        <authorList>
            <person name="Zhang J."/>
            <person name="Xu X.-D."/>
        </authorList>
    </citation>
    <scope>NUCLEOTIDE SEQUENCE</scope>
    <source>
        <strain evidence="2">MTZ26</strain>
    </source>
</reference>
<dbReference type="KEGG" id="psym:J1N51_13975"/>
<name>A0A975DBB5_9GAMM</name>
<evidence type="ECO:0000313" key="2">
    <source>
        <dbReference type="EMBL" id="QTH63798.1"/>
    </source>
</evidence>
<keyword evidence="2" id="KW-0969">Cilium</keyword>
<feature type="region of interest" description="Disordered" evidence="1">
    <location>
        <begin position="1"/>
        <end position="22"/>
    </location>
</feature>
<dbReference type="Pfam" id="PF03646">
    <property type="entry name" value="FlaG"/>
    <property type="match status" value="1"/>
</dbReference>
<keyword evidence="2" id="KW-0966">Cell projection</keyword>
<evidence type="ECO:0000256" key="1">
    <source>
        <dbReference type="SAM" id="MobiDB-lite"/>
    </source>
</evidence>
<sequence length="132" mass="14652">MRVENSNTNELAASRNEQQAFDRAKEVPVVDFKSPVNQIEQSVNVNDTDVKEAKTDQQPQVNLEEVAQKLQDFVGALNVSLQFSVDEESGRDVIKVMDKNSGEVVRQFPSEEVLEVIKSLGQATGVLFNETA</sequence>
<accession>A0A975DBB5</accession>
<dbReference type="PANTHER" id="PTHR37166:SF1">
    <property type="entry name" value="PROTEIN FLAG"/>
    <property type="match status" value="1"/>
</dbReference>
<dbReference type="PANTHER" id="PTHR37166">
    <property type="entry name" value="PROTEIN FLAG"/>
    <property type="match status" value="1"/>
</dbReference>
<dbReference type="SUPFAM" id="SSF160214">
    <property type="entry name" value="FlaG-like"/>
    <property type="match status" value="1"/>
</dbReference>
<protein>
    <submittedName>
        <fullName evidence="2">Flagellar protein FlaG</fullName>
    </submittedName>
</protein>
<dbReference type="Proteomes" id="UP000682739">
    <property type="component" value="Chromosome"/>
</dbReference>
<organism evidence="2 3">
    <name type="scientific">Psychrosphaera ytuae</name>
    <dbReference type="NCBI Taxonomy" id="2820710"/>
    <lineage>
        <taxon>Bacteria</taxon>
        <taxon>Pseudomonadati</taxon>
        <taxon>Pseudomonadota</taxon>
        <taxon>Gammaproteobacteria</taxon>
        <taxon>Alteromonadales</taxon>
        <taxon>Pseudoalteromonadaceae</taxon>
        <taxon>Psychrosphaera</taxon>
    </lineage>
</organism>
<dbReference type="InterPro" id="IPR035924">
    <property type="entry name" value="FlaG-like_sf"/>
</dbReference>